<dbReference type="Proteomes" id="UP000646484">
    <property type="component" value="Unassembled WGS sequence"/>
</dbReference>
<dbReference type="Gene3D" id="1.10.1740.10">
    <property type="match status" value="1"/>
</dbReference>
<dbReference type="NCBIfam" id="TIGR02937">
    <property type="entry name" value="sigma70-ECF"/>
    <property type="match status" value="1"/>
</dbReference>
<evidence type="ECO:0000259" key="6">
    <source>
        <dbReference type="PROSITE" id="PS00622"/>
    </source>
</evidence>
<keyword evidence="4" id="KW-0238">DNA-binding</keyword>
<dbReference type="InterPro" id="IPR013324">
    <property type="entry name" value="RNA_pol_sigma_r3/r4-like"/>
</dbReference>
<evidence type="ECO:0000256" key="2">
    <source>
        <dbReference type="ARBA" id="ARBA00023015"/>
    </source>
</evidence>
<evidence type="ECO:0000256" key="4">
    <source>
        <dbReference type="ARBA" id="ARBA00023125"/>
    </source>
</evidence>
<keyword evidence="8" id="KW-1185">Reference proteome</keyword>
<dbReference type="PANTHER" id="PTHR43133:SF46">
    <property type="entry name" value="RNA POLYMERASE SIGMA-70 FACTOR ECF SUBFAMILY"/>
    <property type="match status" value="1"/>
</dbReference>
<keyword evidence="3" id="KW-0731">Sigma factor</keyword>
<dbReference type="Pfam" id="PF04545">
    <property type="entry name" value="Sigma70_r4"/>
    <property type="match status" value="1"/>
</dbReference>
<feature type="domain" description="HTH luxR-type" evidence="6">
    <location>
        <begin position="145"/>
        <end position="172"/>
    </location>
</feature>
<comment type="caution">
    <text evidence="7">The sequence shown here is derived from an EMBL/GenBank/DDBJ whole genome shotgun (WGS) entry which is preliminary data.</text>
</comment>
<dbReference type="InterPro" id="IPR000792">
    <property type="entry name" value="Tscrpt_reg_LuxR_C"/>
</dbReference>
<keyword evidence="5" id="KW-0804">Transcription</keyword>
<evidence type="ECO:0000256" key="1">
    <source>
        <dbReference type="ARBA" id="ARBA00010641"/>
    </source>
</evidence>
<dbReference type="CDD" id="cd06171">
    <property type="entry name" value="Sigma70_r4"/>
    <property type="match status" value="1"/>
</dbReference>
<proteinExistence type="inferred from homology"/>
<dbReference type="PANTHER" id="PTHR43133">
    <property type="entry name" value="RNA POLYMERASE ECF-TYPE SIGMA FACTO"/>
    <property type="match status" value="1"/>
</dbReference>
<comment type="similarity">
    <text evidence="1">Belongs to the sigma-70 factor family. ECF subfamily.</text>
</comment>
<dbReference type="InterPro" id="IPR036388">
    <property type="entry name" value="WH-like_DNA-bd_sf"/>
</dbReference>
<dbReference type="InterPro" id="IPR014284">
    <property type="entry name" value="RNA_pol_sigma-70_dom"/>
</dbReference>
<dbReference type="SMART" id="SM00421">
    <property type="entry name" value="HTH_LUXR"/>
    <property type="match status" value="1"/>
</dbReference>
<gene>
    <name evidence="7" type="ORF">H8S64_03520</name>
</gene>
<dbReference type="Pfam" id="PF04542">
    <property type="entry name" value="Sigma70_r2"/>
    <property type="match status" value="1"/>
</dbReference>
<dbReference type="InterPro" id="IPR039425">
    <property type="entry name" value="RNA_pol_sigma-70-like"/>
</dbReference>
<evidence type="ECO:0000313" key="7">
    <source>
        <dbReference type="EMBL" id="MBC5620164.1"/>
    </source>
</evidence>
<reference evidence="7 8" key="1">
    <citation type="submission" date="2020-08" db="EMBL/GenBank/DDBJ databases">
        <title>Genome public.</title>
        <authorList>
            <person name="Liu C."/>
            <person name="Sun Q."/>
        </authorList>
    </citation>
    <scope>NUCLEOTIDE SEQUENCE [LARGE SCALE GENOMIC DNA]</scope>
    <source>
        <strain evidence="7 8">NSJ-56</strain>
    </source>
</reference>
<evidence type="ECO:0000256" key="5">
    <source>
        <dbReference type="ARBA" id="ARBA00023163"/>
    </source>
</evidence>
<dbReference type="SUPFAM" id="SSF88659">
    <property type="entry name" value="Sigma3 and sigma4 domains of RNA polymerase sigma factors"/>
    <property type="match status" value="1"/>
</dbReference>
<dbReference type="InterPro" id="IPR013325">
    <property type="entry name" value="RNA_pol_sigma_r2"/>
</dbReference>
<dbReference type="Gene3D" id="1.10.10.10">
    <property type="entry name" value="Winged helix-like DNA-binding domain superfamily/Winged helix DNA-binding domain"/>
    <property type="match status" value="1"/>
</dbReference>
<organism evidence="7 8">
    <name type="scientific">Butyricimonas hominis</name>
    <dbReference type="NCBI Taxonomy" id="2763032"/>
    <lineage>
        <taxon>Bacteria</taxon>
        <taxon>Pseudomonadati</taxon>
        <taxon>Bacteroidota</taxon>
        <taxon>Bacteroidia</taxon>
        <taxon>Bacteroidales</taxon>
        <taxon>Odoribacteraceae</taxon>
        <taxon>Butyricimonas</taxon>
    </lineage>
</organism>
<keyword evidence="2" id="KW-0805">Transcription regulation</keyword>
<protein>
    <submittedName>
        <fullName evidence="7">Sigma-70 family RNA polymerase sigma factor</fullName>
    </submittedName>
</protein>
<evidence type="ECO:0000313" key="8">
    <source>
        <dbReference type="Proteomes" id="UP000646484"/>
    </source>
</evidence>
<evidence type="ECO:0000256" key="3">
    <source>
        <dbReference type="ARBA" id="ARBA00023082"/>
    </source>
</evidence>
<dbReference type="PROSITE" id="PS00622">
    <property type="entry name" value="HTH_LUXR_1"/>
    <property type="match status" value="1"/>
</dbReference>
<sequence>MNNSGRKKDQEICVMLSSMNQKGMDLLFDAYYKPLVVWADTFLRDMNLAEDVVQDLFVSIWKDKVYLRFKPETLSSFLHVSVRNRCFKRIEKRDVFRNASVLDHVELVFEEYNERHDQLVSRVLEEMALLPERSREIMNCVFLEGLKYREVAERYGISVSTVKTLLGNSVKKLRERLNKELFSGFLLFYCRWR</sequence>
<dbReference type="InterPro" id="IPR007627">
    <property type="entry name" value="RNA_pol_sigma70_r2"/>
</dbReference>
<dbReference type="SUPFAM" id="SSF88946">
    <property type="entry name" value="Sigma2 domain of RNA polymerase sigma factors"/>
    <property type="match status" value="1"/>
</dbReference>
<name>A0ABR7CX37_9BACT</name>
<dbReference type="EMBL" id="JACOOH010000001">
    <property type="protein sequence ID" value="MBC5620164.1"/>
    <property type="molecule type" value="Genomic_DNA"/>
</dbReference>
<dbReference type="InterPro" id="IPR007630">
    <property type="entry name" value="RNA_pol_sigma70_r4"/>
</dbReference>
<accession>A0ABR7CX37</accession>